<protein>
    <recommendedName>
        <fullName evidence="1">EF-hand domain-containing protein</fullName>
    </recommendedName>
</protein>
<gene>
    <name evidence="2" type="ORF">C4D60_Mb06t24350</name>
</gene>
<accession>A0A4S8IR17</accession>
<evidence type="ECO:0000259" key="1">
    <source>
        <dbReference type="PROSITE" id="PS50222"/>
    </source>
</evidence>
<dbReference type="InterPro" id="IPR002048">
    <property type="entry name" value="EF_hand_dom"/>
</dbReference>
<name>A0A4S8IR17_MUSBA</name>
<dbReference type="PROSITE" id="PS50222">
    <property type="entry name" value="EF_HAND_2"/>
    <property type="match status" value="1"/>
</dbReference>
<sequence>MAEQLTDEQISEFKEAFSLFDKDGDGEIPLSFGSLFIDPTSLVSQRSRCRSGFSSCWVGETFVCKRNC</sequence>
<proteinExistence type="predicted"/>
<evidence type="ECO:0000313" key="3">
    <source>
        <dbReference type="Proteomes" id="UP000317650"/>
    </source>
</evidence>
<dbReference type="SUPFAM" id="SSF47473">
    <property type="entry name" value="EF-hand"/>
    <property type="match status" value="1"/>
</dbReference>
<dbReference type="InterPro" id="IPR011992">
    <property type="entry name" value="EF-hand-dom_pair"/>
</dbReference>
<keyword evidence="3" id="KW-1185">Reference proteome</keyword>
<evidence type="ECO:0000313" key="2">
    <source>
        <dbReference type="EMBL" id="THU50819.1"/>
    </source>
</evidence>
<organism evidence="2 3">
    <name type="scientific">Musa balbisiana</name>
    <name type="common">Banana</name>
    <dbReference type="NCBI Taxonomy" id="52838"/>
    <lineage>
        <taxon>Eukaryota</taxon>
        <taxon>Viridiplantae</taxon>
        <taxon>Streptophyta</taxon>
        <taxon>Embryophyta</taxon>
        <taxon>Tracheophyta</taxon>
        <taxon>Spermatophyta</taxon>
        <taxon>Magnoliopsida</taxon>
        <taxon>Liliopsida</taxon>
        <taxon>Zingiberales</taxon>
        <taxon>Musaceae</taxon>
        <taxon>Musa</taxon>
    </lineage>
</organism>
<comment type="caution">
    <text evidence="2">The sequence shown here is derived from an EMBL/GenBank/DDBJ whole genome shotgun (WGS) entry which is preliminary data.</text>
</comment>
<dbReference type="Gene3D" id="1.10.238.10">
    <property type="entry name" value="EF-hand"/>
    <property type="match status" value="1"/>
</dbReference>
<feature type="domain" description="EF-hand" evidence="1">
    <location>
        <begin position="8"/>
        <end position="28"/>
    </location>
</feature>
<dbReference type="GO" id="GO:0005509">
    <property type="term" value="F:calcium ion binding"/>
    <property type="evidence" value="ECO:0007669"/>
    <property type="project" value="InterPro"/>
</dbReference>
<dbReference type="STRING" id="52838.A0A4S8IR17"/>
<dbReference type="AlphaFoldDB" id="A0A4S8IR17"/>
<dbReference type="EMBL" id="PYDT01000009">
    <property type="protein sequence ID" value="THU50819.1"/>
    <property type="molecule type" value="Genomic_DNA"/>
</dbReference>
<dbReference type="Proteomes" id="UP000317650">
    <property type="component" value="Chromosome 6"/>
</dbReference>
<reference evidence="2 3" key="1">
    <citation type="journal article" date="2019" name="Nat. Plants">
        <title>Genome sequencing of Musa balbisiana reveals subgenome evolution and function divergence in polyploid bananas.</title>
        <authorList>
            <person name="Yao X."/>
        </authorList>
    </citation>
    <scope>NUCLEOTIDE SEQUENCE [LARGE SCALE GENOMIC DNA]</scope>
    <source>
        <strain evidence="3">cv. DH-PKW</strain>
        <tissue evidence="2">Leaves</tissue>
    </source>
</reference>